<dbReference type="Pfam" id="PF07970">
    <property type="entry name" value="COPIIcoated_ERV"/>
    <property type="match status" value="1"/>
</dbReference>
<comment type="caution">
    <text evidence="11">The sequence shown here is derived from an EMBL/GenBank/DDBJ whole genome shotgun (WGS) entry which is preliminary data.</text>
</comment>
<name>A0A8S1DCP5_9INSE</name>
<dbReference type="PANTHER" id="PTHR10984:SF25">
    <property type="entry name" value="ENDOPLASMIC RETICULUM-GOLGI INTERMEDIATE COMPARTMENT PROTEIN 3"/>
    <property type="match status" value="1"/>
</dbReference>
<sequence>MGAVLEGLRSLDAYPKPDEEQSVKTVTGAVVSVISHIIMLLLLLTNLTEYLSNPGLSEEIFVDVSRGSKLNINLDIVVPGISCQFLGLDAVDTSGDQHLQISHNIFKRRLNAQGQPIEDPQRTESLGSSKADEFKKTIEKLAEKKEGGEEKKEKEVKCGSCYGAESEDLKCCNTCADVREAYRNKQWSLPEPDKIEQCKNENFSEHLKTAFTEGCQIYGYLEVNRAGGSFHIAPGQSFSINHVHVHDVQPFSSSSFNMSHNIRHLSFGQSIEGKGSPLDGHYEIASDGSTMFHYYIKIVPTTYSALNGKVFHTNQYAVTKHKKVVSQSLLESSGMPGIFFNYELSPMMVRYSEVKRSFGHFLTNVCASIGGVYTVASIVDAIIFRLSQKASKVQLG</sequence>
<proteinExistence type="inferred from homology"/>
<reference evidence="11 12" key="1">
    <citation type="submission" date="2020-04" db="EMBL/GenBank/DDBJ databases">
        <authorList>
            <person name="Alioto T."/>
            <person name="Alioto T."/>
            <person name="Gomez Garrido J."/>
        </authorList>
    </citation>
    <scope>NUCLEOTIDE SEQUENCE [LARGE SCALE GENOMIC DNA]</scope>
</reference>
<evidence type="ECO:0000313" key="11">
    <source>
        <dbReference type="EMBL" id="CAB3377491.1"/>
    </source>
</evidence>
<keyword evidence="12" id="KW-1185">Reference proteome</keyword>
<dbReference type="InterPro" id="IPR012936">
    <property type="entry name" value="Erv_C"/>
</dbReference>
<dbReference type="InterPro" id="IPR045888">
    <property type="entry name" value="Erv"/>
</dbReference>
<evidence type="ECO:0000313" key="12">
    <source>
        <dbReference type="Proteomes" id="UP000494165"/>
    </source>
</evidence>
<dbReference type="Pfam" id="PF13850">
    <property type="entry name" value="ERGIC_N"/>
    <property type="match status" value="1"/>
</dbReference>
<dbReference type="OrthoDB" id="270930at2759"/>
<dbReference type="GO" id="GO:0006890">
    <property type="term" value="P:retrograde vesicle-mediated transport, Golgi to endoplasmic reticulum"/>
    <property type="evidence" value="ECO:0007669"/>
    <property type="project" value="TreeGrafter"/>
</dbReference>
<dbReference type="InterPro" id="IPR039542">
    <property type="entry name" value="Erv_N"/>
</dbReference>
<comment type="subcellular location">
    <subcellularLocation>
        <location evidence="2">Endoplasmic reticulum-Golgi intermediate compartment membrane</location>
        <topology evidence="2">Multi-pass membrane protein</topology>
    </subcellularLocation>
    <subcellularLocation>
        <location evidence="1">Golgi apparatus</location>
        <location evidence="1">cis-Golgi network membrane</location>
        <topology evidence="1">Multi-pass membrane protein</topology>
    </subcellularLocation>
</comment>
<gene>
    <name evidence="11" type="ORF">CLODIP_2_CD09591</name>
</gene>
<evidence type="ECO:0000259" key="9">
    <source>
        <dbReference type="Pfam" id="PF07970"/>
    </source>
</evidence>
<dbReference type="GO" id="GO:0000139">
    <property type="term" value="C:Golgi membrane"/>
    <property type="evidence" value="ECO:0007669"/>
    <property type="project" value="TreeGrafter"/>
</dbReference>
<evidence type="ECO:0000256" key="6">
    <source>
        <dbReference type="ARBA" id="ARBA00023136"/>
    </source>
</evidence>
<evidence type="ECO:0000256" key="2">
    <source>
        <dbReference type="ARBA" id="ARBA00004457"/>
    </source>
</evidence>
<evidence type="ECO:0000256" key="5">
    <source>
        <dbReference type="ARBA" id="ARBA00022989"/>
    </source>
</evidence>
<dbReference type="EMBL" id="CADEPI010000146">
    <property type="protein sequence ID" value="CAB3377491.1"/>
    <property type="molecule type" value="Genomic_DNA"/>
</dbReference>
<feature type="domain" description="Endoplasmic reticulum vesicle transporter N-terminal" evidence="10">
    <location>
        <begin position="8"/>
        <end position="98"/>
    </location>
</feature>
<evidence type="ECO:0000256" key="3">
    <source>
        <dbReference type="ARBA" id="ARBA00005648"/>
    </source>
</evidence>
<accession>A0A8S1DCP5</accession>
<feature type="region of interest" description="Disordered" evidence="8">
    <location>
        <begin position="112"/>
        <end position="131"/>
    </location>
</feature>
<dbReference type="GO" id="GO:0005789">
    <property type="term" value="C:endoplasmic reticulum membrane"/>
    <property type="evidence" value="ECO:0007669"/>
    <property type="project" value="TreeGrafter"/>
</dbReference>
<evidence type="ECO:0000256" key="4">
    <source>
        <dbReference type="ARBA" id="ARBA00022692"/>
    </source>
</evidence>
<dbReference type="AlphaFoldDB" id="A0A8S1DCP5"/>
<evidence type="ECO:0000256" key="8">
    <source>
        <dbReference type="SAM" id="MobiDB-lite"/>
    </source>
</evidence>
<evidence type="ECO:0000259" key="10">
    <source>
        <dbReference type="Pfam" id="PF13850"/>
    </source>
</evidence>
<feature type="domain" description="Endoplasmic reticulum vesicle transporter C-terminal" evidence="9">
    <location>
        <begin position="161"/>
        <end position="380"/>
    </location>
</feature>
<dbReference type="GO" id="GO:0030134">
    <property type="term" value="C:COPII-coated ER to Golgi transport vesicle"/>
    <property type="evidence" value="ECO:0007669"/>
    <property type="project" value="TreeGrafter"/>
</dbReference>
<protein>
    <recommendedName>
        <fullName evidence="7">Endoplasmic reticulum-Golgi intermediate compartment protein 3</fullName>
    </recommendedName>
</protein>
<dbReference type="PANTHER" id="PTHR10984">
    <property type="entry name" value="ENDOPLASMIC RETICULUM-GOLGI INTERMEDIATE COMPARTMENT PROTEIN"/>
    <property type="match status" value="1"/>
</dbReference>
<keyword evidence="5" id="KW-1133">Transmembrane helix</keyword>
<keyword evidence="6" id="KW-0472">Membrane</keyword>
<organism evidence="11 12">
    <name type="scientific">Cloeon dipterum</name>
    <dbReference type="NCBI Taxonomy" id="197152"/>
    <lineage>
        <taxon>Eukaryota</taxon>
        <taxon>Metazoa</taxon>
        <taxon>Ecdysozoa</taxon>
        <taxon>Arthropoda</taxon>
        <taxon>Hexapoda</taxon>
        <taxon>Insecta</taxon>
        <taxon>Pterygota</taxon>
        <taxon>Palaeoptera</taxon>
        <taxon>Ephemeroptera</taxon>
        <taxon>Pisciforma</taxon>
        <taxon>Baetidae</taxon>
        <taxon>Cloeon</taxon>
    </lineage>
</organism>
<comment type="similarity">
    <text evidence="3">Belongs to the ERGIC family.</text>
</comment>
<dbReference type="GO" id="GO:0033116">
    <property type="term" value="C:endoplasmic reticulum-Golgi intermediate compartment membrane"/>
    <property type="evidence" value="ECO:0007669"/>
    <property type="project" value="UniProtKB-SubCell"/>
</dbReference>
<evidence type="ECO:0000256" key="7">
    <source>
        <dbReference type="ARBA" id="ARBA00040493"/>
    </source>
</evidence>
<dbReference type="Proteomes" id="UP000494165">
    <property type="component" value="Unassembled WGS sequence"/>
</dbReference>
<evidence type="ECO:0000256" key="1">
    <source>
        <dbReference type="ARBA" id="ARBA00004257"/>
    </source>
</evidence>
<dbReference type="GO" id="GO:0006888">
    <property type="term" value="P:endoplasmic reticulum to Golgi vesicle-mediated transport"/>
    <property type="evidence" value="ECO:0007669"/>
    <property type="project" value="TreeGrafter"/>
</dbReference>
<keyword evidence="4" id="KW-0812">Transmembrane</keyword>